<proteinExistence type="predicted"/>
<dbReference type="AlphaFoldDB" id="A0A345NSX6"/>
<feature type="compositionally biased region" description="Basic and acidic residues" evidence="1">
    <location>
        <begin position="11"/>
        <end position="20"/>
    </location>
</feature>
<feature type="region of interest" description="Disordered" evidence="1">
    <location>
        <begin position="1"/>
        <end position="20"/>
    </location>
</feature>
<dbReference type="KEGG" id="orn:DV701_14245"/>
<evidence type="ECO:0000259" key="2">
    <source>
        <dbReference type="Pfam" id="PF09557"/>
    </source>
</evidence>
<reference evidence="3 4" key="1">
    <citation type="submission" date="2018-07" db="EMBL/GenBank/DDBJ databases">
        <title>Complete genome sequencing of Ornithinimicrobium sp. AMA3305.</title>
        <authorList>
            <person name="Bae J.-W."/>
        </authorList>
    </citation>
    <scope>NUCLEOTIDE SEQUENCE [LARGE SCALE GENOMIC DNA]</scope>
    <source>
        <strain evidence="3 4">AMA3305</strain>
    </source>
</reference>
<dbReference type="Pfam" id="PF09557">
    <property type="entry name" value="DUF2382"/>
    <property type="match status" value="1"/>
</dbReference>
<evidence type="ECO:0000313" key="4">
    <source>
        <dbReference type="Proteomes" id="UP000253790"/>
    </source>
</evidence>
<protein>
    <submittedName>
        <fullName evidence="3">DUF2382 domain-containing protein</fullName>
    </submittedName>
</protein>
<evidence type="ECO:0000256" key="1">
    <source>
        <dbReference type="SAM" id="MobiDB-lite"/>
    </source>
</evidence>
<dbReference type="OrthoDB" id="3712018at2"/>
<dbReference type="InterPro" id="IPR052967">
    <property type="entry name" value="Stress_Response_Assoc"/>
</dbReference>
<organism evidence="3 4">
    <name type="scientific">Ornithinimicrobium avium</name>
    <dbReference type="NCBI Taxonomy" id="2283195"/>
    <lineage>
        <taxon>Bacteria</taxon>
        <taxon>Bacillati</taxon>
        <taxon>Actinomycetota</taxon>
        <taxon>Actinomycetes</taxon>
        <taxon>Micrococcales</taxon>
        <taxon>Ornithinimicrobiaceae</taxon>
        <taxon>Ornithinimicrobium</taxon>
    </lineage>
</organism>
<gene>
    <name evidence="3" type="ORF">DV701_14245</name>
</gene>
<evidence type="ECO:0000313" key="3">
    <source>
        <dbReference type="EMBL" id="AXH98134.1"/>
    </source>
</evidence>
<accession>A0A345NSX6</accession>
<dbReference type="PANTHER" id="PTHR38463:SF1">
    <property type="entry name" value="STRESS RESPONSE PROTEIN YSNF"/>
    <property type="match status" value="1"/>
</dbReference>
<dbReference type="PANTHER" id="PTHR38463">
    <property type="entry name" value="STRESS RESPONSE PROTEIN YSNF"/>
    <property type="match status" value="1"/>
</dbReference>
<keyword evidence="4" id="KW-1185">Reference proteome</keyword>
<dbReference type="InterPro" id="IPR019060">
    <property type="entry name" value="DUF2382"/>
</dbReference>
<name>A0A345NSX6_9MICO</name>
<sequence length="76" mass="8335">MAGTGTGPGDDDARMTLHEERVDVGTERVQTGRVRLRKHVVTEQKTVTVPVQREEYEIVREPVTGGGHRRGGLGRG</sequence>
<dbReference type="EMBL" id="CP031229">
    <property type="protein sequence ID" value="AXH98134.1"/>
    <property type="molecule type" value="Genomic_DNA"/>
</dbReference>
<dbReference type="Proteomes" id="UP000253790">
    <property type="component" value="Chromosome"/>
</dbReference>
<feature type="domain" description="DUF2382" evidence="2">
    <location>
        <begin position="15"/>
        <end position="66"/>
    </location>
</feature>